<evidence type="ECO:0000313" key="6">
    <source>
        <dbReference type="EMBL" id="SHG17517.1"/>
    </source>
</evidence>
<keyword evidence="7" id="KW-1185">Reference proteome</keyword>
<dbReference type="PROSITE" id="PS00356">
    <property type="entry name" value="HTH_LACI_1"/>
    <property type="match status" value="1"/>
</dbReference>
<dbReference type="Pfam" id="PF13377">
    <property type="entry name" value="Peripla_BP_3"/>
    <property type="match status" value="1"/>
</dbReference>
<evidence type="ECO:0000256" key="2">
    <source>
        <dbReference type="ARBA" id="ARBA00023015"/>
    </source>
</evidence>
<dbReference type="OrthoDB" id="6619319at2"/>
<dbReference type="SMART" id="SM00354">
    <property type="entry name" value="HTH_LACI"/>
    <property type="match status" value="1"/>
</dbReference>
<dbReference type="RefSeq" id="WP_072840860.1">
    <property type="nucleotide sequence ID" value="NZ_FQVF01000017.1"/>
</dbReference>
<feature type="domain" description="HTH lacI-type" evidence="5">
    <location>
        <begin position="3"/>
        <end position="57"/>
    </location>
</feature>
<keyword evidence="3" id="KW-0238">DNA-binding</keyword>
<proteinExistence type="predicted"/>
<name>A0A1M5HNL4_9GAMM</name>
<dbReference type="GO" id="GO:0000976">
    <property type="term" value="F:transcription cis-regulatory region binding"/>
    <property type="evidence" value="ECO:0007669"/>
    <property type="project" value="TreeGrafter"/>
</dbReference>
<dbReference type="PROSITE" id="PS50932">
    <property type="entry name" value="HTH_LACI_2"/>
    <property type="match status" value="1"/>
</dbReference>
<dbReference type="Gene3D" id="1.10.260.40">
    <property type="entry name" value="lambda repressor-like DNA-binding domains"/>
    <property type="match status" value="1"/>
</dbReference>
<dbReference type="InterPro" id="IPR057343">
    <property type="entry name" value="PurR_sensor_dom"/>
</dbReference>
<evidence type="ECO:0000259" key="5">
    <source>
        <dbReference type="PROSITE" id="PS50932"/>
    </source>
</evidence>
<evidence type="ECO:0000256" key="4">
    <source>
        <dbReference type="ARBA" id="ARBA00023163"/>
    </source>
</evidence>
<dbReference type="Gene3D" id="3.40.50.2300">
    <property type="match status" value="2"/>
</dbReference>
<dbReference type="CDD" id="cd01392">
    <property type="entry name" value="HTH_LacI"/>
    <property type="match status" value="1"/>
</dbReference>
<organism evidence="6 7">
    <name type="scientific">Marinomonas polaris DSM 16579</name>
    <dbReference type="NCBI Taxonomy" id="1122206"/>
    <lineage>
        <taxon>Bacteria</taxon>
        <taxon>Pseudomonadati</taxon>
        <taxon>Pseudomonadota</taxon>
        <taxon>Gammaproteobacteria</taxon>
        <taxon>Oceanospirillales</taxon>
        <taxon>Oceanospirillaceae</taxon>
        <taxon>Marinomonas</taxon>
    </lineage>
</organism>
<evidence type="ECO:0000256" key="3">
    <source>
        <dbReference type="ARBA" id="ARBA00023125"/>
    </source>
</evidence>
<dbReference type="Pfam" id="PF00356">
    <property type="entry name" value="LacI"/>
    <property type="match status" value="1"/>
</dbReference>
<dbReference type="PANTHER" id="PTHR30146:SF148">
    <property type="entry name" value="HTH-TYPE TRANSCRIPTIONAL REPRESSOR PURR-RELATED"/>
    <property type="match status" value="1"/>
</dbReference>
<dbReference type="EMBL" id="FQVF01000017">
    <property type="protein sequence ID" value="SHG17517.1"/>
    <property type="molecule type" value="Genomic_DNA"/>
</dbReference>
<dbReference type="CDD" id="cd06275">
    <property type="entry name" value="PBP1_PurR"/>
    <property type="match status" value="1"/>
</dbReference>
<evidence type="ECO:0000256" key="1">
    <source>
        <dbReference type="ARBA" id="ARBA00022491"/>
    </source>
</evidence>
<accession>A0A1M5HNL4</accession>
<dbReference type="SUPFAM" id="SSF53822">
    <property type="entry name" value="Periplasmic binding protein-like I"/>
    <property type="match status" value="1"/>
</dbReference>
<protein>
    <submittedName>
        <fullName evidence="6">Transcriptional regulator, LacI family</fullName>
    </submittedName>
</protein>
<dbReference type="AlphaFoldDB" id="A0A1M5HNL4"/>
<dbReference type="PANTHER" id="PTHR30146">
    <property type="entry name" value="LACI-RELATED TRANSCRIPTIONAL REPRESSOR"/>
    <property type="match status" value="1"/>
</dbReference>
<reference evidence="7" key="1">
    <citation type="submission" date="2016-11" db="EMBL/GenBank/DDBJ databases">
        <authorList>
            <person name="Varghese N."/>
            <person name="Submissions S."/>
        </authorList>
    </citation>
    <scope>NUCLEOTIDE SEQUENCE [LARGE SCALE GENOMIC DNA]</scope>
    <source>
        <strain evidence="7">DSM 16579</strain>
    </source>
</reference>
<evidence type="ECO:0000313" key="7">
    <source>
        <dbReference type="Proteomes" id="UP000184517"/>
    </source>
</evidence>
<dbReference type="GO" id="GO:0003700">
    <property type="term" value="F:DNA-binding transcription factor activity"/>
    <property type="evidence" value="ECO:0007669"/>
    <property type="project" value="TreeGrafter"/>
</dbReference>
<keyword evidence="2" id="KW-0805">Transcription regulation</keyword>
<keyword evidence="1" id="KW-0678">Repressor</keyword>
<dbReference type="STRING" id="1122206.SAMN02745753_03391"/>
<dbReference type="InterPro" id="IPR010982">
    <property type="entry name" value="Lambda_DNA-bd_dom_sf"/>
</dbReference>
<dbReference type="SUPFAM" id="SSF47413">
    <property type="entry name" value="lambda repressor-like DNA-binding domains"/>
    <property type="match status" value="1"/>
</dbReference>
<keyword evidence="4" id="KW-0804">Transcription</keyword>
<dbReference type="InterPro" id="IPR028082">
    <property type="entry name" value="Peripla_BP_I"/>
</dbReference>
<gene>
    <name evidence="6" type="ORF">SAMN02745753_03391</name>
</gene>
<dbReference type="InterPro" id="IPR000843">
    <property type="entry name" value="HTH_LacI"/>
</dbReference>
<dbReference type="InterPro" id="IPR046335">
    <property type="entry name" value="LacI/GalR-like_sensor"/>
</dbReference>
<dbReference type="FunFam" id="1.10.260.40:FF:000002">
    <property type="entry name" value="HTH-type transcriptional repressor PurR"/>
    <property type="match status" value="1"/>
</dbReference>
<dbReference type="PRINTS" id="PR00036">
    <property type="entry name" value="HTHLACI"/>
</dbReference>
<sequence>MSATIKDVALRAGVSTTTVSHVLNKTRFVAKTTQERVFQAAEELNYAPSAVARSLKVKNTKSLGMLVTTTLNPFFAELVNEVEKCCYREGYNLVLCNTDGELEKTNSYLRMLTQKRVDGILVMCSAYDDSLFSSLIGQRNLPMVVMDWGPSDDYVDRIQDNSVKGAHLAIQHLIEQGHKQIAYIGGPLEKLPAKQRLDGFMEAMEQADLAIQDDWVIESDFEFEGGKLGMRQLLSCHNLPSAVFVANDAMAMGAMSEAQLSGVKIPQQLSIIGYDNCMYSAYFSPPLTTINQPKERLAELAISTMIERIENPRQEGKMIMLEPNLVVRSSVAAVSKE</sequence>
<dbReference type="Proteomes" id="UP000184517">
    <property type="component" value="Unassembled WGS sequence"/>
</dbReference>